<feature type="compositionally biased region" description="Basic and acidic residues" evidence="1">
    <location>
        <begin position="186"/>
        <end position="196"/>
    </location>
</feature>
<sequence length="196" mass="22322">MGDAHHVIFSPVILMRSWTRERWLIQVWQAVQSRLKAQTINWRLTRLGFFFEELHNGYLSGCLHFLFVELLGTFQDILHLHRHLVTFHAVGIMLIMTGSLRMSEHERLAQDVGARTARSGCRSTNGSLRMSEHERLAQDVGARTARSGCRSTNGSLRMSEHERLAQDVGARTARSGCRSTNGSLRMSEHERLAQDV</sequence>
<reference evidence="2" key="2">
    <citation type="submission" date="2025-09" db="UniProtKB">
        <authorList>
            <consortium name="Ensembl"/>
        </authorList>
    </citation>
    <scope>IDENTIFICATION</scope>
</reference>
<dbReference type="Ensembl" id="ENSEBUT00000004850.1">
    <property type="protein sequence ID" value="ENSEBUP00000004413.1"/>
    <property type="gene ID" value="ENSEBUG00000003123.1"/>
</dbReference>
<evidence type="ECO:0000256" key="1">
    <source>
        <dbReference type="SAM" id="MobiDB-lite"/>
    </source>
</evidence>
<organism evidence="2 3">
    <name type="scientific">Eptatretus burgeri</name>
    <name type="common">Inshore hagfish</name>
    <dbReference type="NCBI Taxonomy" id="7764"/>
    <lineage>
        <taxon>Eukaryota</taxon>
        <taxon>Metazoa</taxon>
        <taxon>Chordata</taxon>
        <taxon>Craniata</taxon>
        <taxon>Vertebrata</taxon>
        <taxon>Cyclostomata</taxon>
        <taxon>Myxini</taxon>
        <taxon>Myxiniformes</taxon>
        <taxon>Myxinidae</taxon>
        <taxon>Eptatretinae</taxon>
        <taxon>Eptatretus</taxon>
    </lineage>
</organism>
<dbReference type="Proteomes" id="UP000694388">
    <property type="component" value="Unplaced"/>
</dbReference>
<protein>
    <submittedName>
        <fullName evidence="2">Uncharacterized protein</fullName>
    </submittedName>
</protein>
<feature type="region of interest" description="Disordered" evidence="1">
    <location>
        <begin position="162"/>
        <end position="196"/>
    </location>
</feature>
<name>A0A8C4NBQ2_EPTBU</name>
<keyword evidence="3" id="KW-1185">Reference proteome</keyword>
<evidence type="ECO:0000313" key="2">
    <source>
        <dbReference type="Ensembl" id="ENSEBUP00000004413.1"/>
    </source>
</evidence>
<accession>A0A8C4NBQ2</accession>
<dbReference type="AlphaFoldDB" id="A0A8C4NBQ2"/>
<evidence type="ECO:0000313" key="3">
    <source>
        <dbReference type="Proteomes" id="UP000694388"/>
    </source>
</evidence>
<reference evidence="2" key="1">
    <citation type="submission" date="2025-08" db="UniProtKB">
        <authorList>
            <consortium name="Ensembl"/>
        </authorList>
    </citation>
    <scope>IDENTIFICATION</scope>
</reference>
<proteinExistence type="predicted"/>